<organism evidence="1 2">
    <name type="scientific">Humidesulfovibrio mexicanus</name>
    <dbReference type="NCBI Taxonomy" id="147047"/>
    <lineage>
        <taxon>Bacteria</taxon>
        <taxon>Pseudomonadati</taxon>
        <taxon>Thermodesulfobacteriota</taxon>
        <taxon>Desulfovibrionia</taxon>
        <taxon>Desulfovibrionales</taxon>
        <taxon>Desulfovibrionaceae</taxon>
        <taxon>Humidesulfovibrio</taxon>
    </lineage>
</organism>
<proteinExistence type="predicted"/>
<dbReference type="AlphaFoldDB" id="A0A239A2D3"/>
<dbReference type="EMBL" id="FZOC01000003">
    <property type="protein sequence ID" value="SNR89164.1"/>
    <property type="molecule type" value="Genomic_DNA"/>
</dbReference>
<name>A0A239A2D3_9BACT</name>
<dbReference type="RefSeq" id="WP_089273790.1">
    <property type="nucleotide sequence ID" value="NZ_FZOC01000003.1"/>
</dbReference>
<sequence length="69" mass="7706">MYYHGFQKKFPSSSAPWTQGDDQLVGLLFSKIITRTAGAAPVEPPALADEMAHNLFDLMLYISKDFHSC</sequence>
<evidence type="ECO:0000313" key="2">
    <source>
        <dbReference type="Proteomes" id="UP000198324"/>
    </source>
</evidence>
<accession>A0A239A2D3</accession>
<dbReference type="Proteomes" id="UP000198324">
    <property type="component" value="Unassembled WGS sequence"/>
</dbReference>
<protein>
    <submittedName>
        <fullName evidence="1">Uncharacterized protein</fullName>
    </submittedName>
</protein>
<dbReference type="OrthoDB" id="5459150at2"/>
<evidence type="ECO:0000313" key="1">
    <source>
        <dbReference type="EMBL" id="SNR89164.1"/>
    </source>
</evidence>
<reference evidence="1 2" key="1">
    <citation type="submission" date="2017-06" db="EMBL/GenBank/DDBJ databases">
        <authorList>
            <person name="Kim H.J."/>
            <person name="Triplett B.A."/>
        </authorList>
    </citation>
    <scope>NUCLEOTIDE SEQUENCE [LARGE SCALE GENOMIC DNA]</scope>
    <source>
        <strain evidence="1 2">DSM 13116</strain>
    </source>
</reference>
<gene>
    <name evidence="1" type="ORF">SAMN04488503_1749</name>
</gene>
<keyword evidence="2" id="KW-1185">Reference proteome</keyword>